<comment type="caution">
    <text evidence="1">The sequence shown here is derived from an EMBL/GenBank/DDBJ whole genome shotgun (WGS) entry which is preliminary data.</text>
</comment>
<name>A0A919L917_9ACTN</name>
<proteinExistence type="predicted"/>
<protein>
    <submittedName>
        <fullName evidence="1">Uncharacterized protein</fullName>
    </submittedName>
</protein>
<keyword evidence="2" id="KW-1185">Reference proteome</keyword>
<organism evidence="1 2">
    <name type="scientific">Streptomyces capitiformicae</name>
    <dbReference type="NCBI Taxonomy" id="2014920"/>
    <lineage>
        <taxon>Bacteria</taxon>
        <taxon>Bacillati</taxon>
        <taxon>Actinomycetota</taxon>
        <taxon>Actinomycetes</taxon>
        <taxon>Kitasatosporales</taxon>
        <taxon>Streptomycetaceae</taxon>
        <taxon>Streptomyces</taxon>
    </lineage>
</organism>
<sequence>MLPDAGAGAGAAGRRAGARAGVIALSVVVSAEDAKDAEDAWGAADAVAGRAVGRARAAAQVTPIEEARNRELRIRLILGIVIHICPSRN</sequence>
<reference evidence="1" key="2">
    <citation type="submission" date="2020-09" db="EMBL/GenBank/DDBJ databases">
        <authorList>
            <person name="Sun Q."/>
            <person name="Zhou Y."/>
        </authorList>
    </citation>
    <scope>NUCLEOTIDE SEQUENCE</scope>
    <source>
        <strain evidence="1">CGMCC 4.7403</strain>
    </source>
</reference>
<reference evidence="1" key="1">
    <citation type="journal article" date="2014" name="Int. J. Syst. Evol. Microbiol.">
        <title>Complete genome sequence of Corynebacterium casei LMG S-19264T (=DSM 44701T), isolated from a smear-ripened cheese.</title>
        <authorList>
            <consortium name="US DOE Joint Genome Institute (JGI-PGF)"/>
            <person name="Walter F."/>
            <person name="Albersmeier A."/>
            <person name="Kalinowski J."/>
            <person name="Ruckert C."/>
        </authorList>
    </citation>
    <scope>NUCLEOTIDE SEQUENCE</scope>
    <source>
        <strain evidence="1">CGMCC 4.7403</strain>
    </source>
</reference>
<evidence type="ECO:0000313" key="2">
    <source>
        <dbReference type="Proteomes" id="UP000603227"/>
    </source>
</evidence>
<accession>A0A919L917</accession>
<dbReference type="Proteomes" id="UP000603227">
    <property type="component" value="Unassembled WGS sequence"/>
</dbReference>
<dbReference type="AlphaFoldDB" id="A0A919L917"/>
<gene>
    <name evidence="1" type="ORF">GCM10017771_27200</name>
</gene>
<dbReference type="EMBL" id="BNAT01000008">
    <property type="protein sequence ID" value="GHH87176.1"/>
    <property type="molecule type" value="Genomic_DNA"/>
</dbReference>
<evidence type="ECO:0000313" key="1">
    <source>
        <dbReference type="EMBL" id="GHH87176.1"/>
    </source>
</evidence>